<dbReference type="EMBL" id="JAPOHA010000004">
    <property type="protein sequence ID" value="MCY1713610.1"/>
    <property type="molecule type" value="Genomic_DNA"/>
</dbReference>
<keyword evidence="2" id="KW-1185">Reference proteome</keyword>
<dbReference type="RefSeq" id="WP_268057635.1">
    <property type="nucleotide sequence ID" value="NZ_JAPOHA010000004.1"/>
</dbReference>
<dbReference type="Pfam" id="PF12840">
    <property type="entry name" value="HTH_20"/>
    <property type="match status" value="1"/>
</dbReference>
<dbReference type="SUPFAM" id="SSF46785">
    <property type="entry name" value="Winged helix' DNA-binding domain"/>
    <property type="match status" value="1"/>
</dbReference>
<evidence type="ECO:0000313" key="1">
    <source>
        <dbReference type="EMBL" id="MCY1713610.1"/>
    </source>
</evidence>
<dbReference type="CDD" id="cd00090">
    <property type="entry name" value="HTH_ARSR"/>
    <property type="match status" value="1"/>
</dbReference>
<accession>A0ABT4BS44</accession>
<gene>
    <name evidence="1" type="ORF">OUY18_05000</name>
</gene>
<name>A0ABT4BS44_9FIRM</name>
<proteinExistence type="predicted"/>
<organism evidence="1 2">
    <name type="scientific">Caproiciproducens galactitolivorans</name>
    <dbReference type="NCBI Taxonomy" id="642589"/>
    <lineage>
        <taxon>Bacteria</taxon>
        <taxon>Bacillati</taxon>
        <taxon>Bacillota</taxon>
        <taxon>Clostridia</taxon>
        <taxon>Eubacteriales</taxon>
        <taxon>Acutalibacteraceae</taxon>
        <taxon>Caproiciproducens</taxon>
    </lineage>
</organism>
<dbReference type="Gene3D" id="1.10.10.10">
    <property type="entry name" value="Winged helix-like DNA-binding domain superfamily/Winged helix DNA-binding domain"/>
    <property type="match status" value="1"/>
</dbReference>
<dbReference type="InterPro" id="IPR036388">
    <property type="entry name" value="WH-like_DNA-bd_sf"/>
</dbReference>
<protein>
    <submittedName>
        <fullName evidence="1">ArsR family transcriptional regulator</fullName>
    </submittedName>
</protein>
<dbReference type="InterPro" id="IPR011991">
    <property type="entry name" value="ArsR-like_HTH"/>
</dbReference>
<dbReference type="InterPro" id="IPR036390">
    <property type="entry name" value="WH_DNA-bd_sf"/>
</dbReference>
<dbReference type="Proteomes" id="UP001082703">
    <property type="component" value="Unassembled WGS sequence"/>
</dbReference>
<reference evidence="1 2" key="1">
    <citation type="submission" date="2022-11" db="EMBL/GenBank/DDBJ databases">
        <authorList>
            <person name="Caiyu Z."/>
        </authorList>
    </citation>
    <scope>NUCLEOTIDE SEQUENCE [LARGE SCALE GENOMIC DNA]</scope>
    <source>
        <strain evidence="1 2">YR-4</strain>
    </source>
</reference>
<sequence>MPTHITLTTRKQLDIYMNPQRQRLLKVMDIHAAPMTSKQLSDQLGISASAVSYHLKKLAELGIIGLDHTESIHGIQAKYYKRLPVVINLGNDKNDDLKAERALLSDYFMNEIWNGFKENMEQVKDRSNLMETGDTMNGILYLTEEEAKQMKKFIMEFYADHMEPAPNTVPWETAVIAFPHKSS</sequence>
<evidence type="ECO:0000313" key="2">
    <source>
        <dbReference type="Proteomes" id="UP001082703"/>
    </source>
</evidence>
<comment type="caution">
    <text evidence="1">The sequence shown here is derived from an EMBL/GenBank/DDBJ whole genome shotgun (WGS) entry which is preliminary data.</text>
</comment>